<organism evidence="2 3">
    <name type="scientific">Rickettsia tillamookensis</name>
    <dbReference type="NCBI Taxonomy" id="2761623"/>
    <lineage>
        <taxon>Bacteria</taxon>
        <taxon>Pseudomonadati</taxon>
        <taxon>Pseudomonadota</taxon>
        <taxon>Alphaproteobacteria</taxon>
        <taxon>Rickettsiales</taxon>
        <taxon>Rickettsiaceae</taxon>
        <taxon>Rickettsieae</taxon>
        <taxon>Rickettsia</taxon>
        <taxon>spotted fever group</taxon>
    </lineage>
</organism>
<keyword evidence="1" id="KW-0812">Transmembrane</keyword>
<feature type="transmembrane region" description="Helical" evidence="1">
    <location>
        <begin position="165"/>
        <end position="186"/>
    </location>
</feature>
<feature type="transmembrane region" description="Helical" evidence="1">
    <location>
        <begin position="198"/>
        <end position="216"/>
    </location>
</feature>
<dbReference type="EMBL" id="CP060138">
    <property type="protein sequence ID" value="QQV75416.1"/>
    <property type="molecule type" value="Genomic_DNA"/>
</dbReference>
<keyword evidence="1" id="KW-1133">Transmembrane helix</keyword>
<evidence type="ECO:0000313" key="3">
    <source>
        <dbReference type="Proteomes" id="UP000595296"/>
    </source>
</evidence>
<evidence type="ECO:0000256" key="1">
    <source>
        <dbReference type="SAM" id="Phobius"/>
    </source>
</evidence>
<feature type="transmembrane region" description="Helical" evidence="1">
    <location>
        <begin position="265"/>
        <end position="284"/>
    </location>
</feature>
<feature type="transmembrane region" description="Helical" evidence="1">
    <location>
        <begin position="78"/>
        <end position="100"/>
    </location>
</feature>
<proteinExistence type="predicted"/>
<sequence length="345" mass="39768">MKIAKSQAKILFSALDEWNNTGLLDDNTTILLKNDIEILNFDWKKLARYSFWISLICIVIAINAILSDRYLRELLEYIFNAPYLLKFITLSTLSGIIYFVGFKRQQQKPEKIFSNWAILFLGVLTTACAIYQLGKAFDSGSGHFSILLLLSFIVYAILGYFSKSNLIWCFALISLGSWMGAETGYMSGWGAYYLGMNYPLRFILFGGILTFFALALEENKKFNHFTQVTLVIGLLYSFIAMWLLSIFGNYDPEDYYLNSVKPIELFHWSLLFALMSGAAIYHGLKQDNSITKGFGVTFLFINLYTRFFEYFWNTTHKAVFFTILGISFWWLGSKAEKIWNLTAKK</sequence>
<keyword evidence="1" id="KW-0472">Membrane</keyword>
<dbReference type="Proteomes" id="UP000595296">
    <property type="component" value="Chromosome"/>
</dbReference>
<feature type="transmembrane region" description="Helical" evidence="1">
    <location>
        <begin position="112"/>
        <end position="134"/>
    </location>
</feature>
<reference evidence="2 3" key="1">
    <citation type="journal article" date="2021" name="Int. J. Syst. Evol. Microbiol.">
        <title>Characterization of a novel transitional group Rickettsia species (Rickettsia tillamookensis sp. nov.) from the western black-legged tick, Ixodes pacificus.</title>
        <authorList>
            <person name="Gauthier D.T."/>
            <person name="Karpathy S.E."/>
            <person name="Grizzard S.L."/>
            <person name="Batra D."/>
            <person name="Rowe L.A."/>
            <person name="Paddock C.D."/>
        </authorList>
    </citation>
    <scope>NUCLEOTIDE SEQUENCE [LARGE SCALE GENOMIC DNA]</scope>
    <source>
        <strain evidence="2 3">Tillamook 23</strain>
    </source>
</reference>
<feature type="transmembrane region" description="Helical" evidence="1">
    <location>
        <begin position="49"/>
        <end position="66"/>
    </location>
</feature>
<feature type="transmembrane region" description="Helical" evidence="1">
    <location>
        <begin position="228"/>
        <end position="245"/>
    </location>
</feature>
<gene>
    <name evidence="2" type="ORF">H6P87_00972</name>
</gene>
<keyword evidence="3" id="KW-1185">Reference proteome</keyword>
<evidence type="ECO:0008006" key="4">
    <source>
        <dbReference type="Google" id="ProtNLM"/>
    </source>
</evidence>
<dbReference type="RefSeq" id="WP_246437778.1">
    <property type="nucleotide sequence ID" value="NZ_CP060138.2"/>
</dbReference>
<name>A0A9E6SQS9_9RICK</name>
<protein>
    <recommendedName>
        <fullName evidence="4">DUF2157 domain-containing protein</fullName>
    </recommendedName>
</protein>
<accession>A0A9E6SQS9</accession>
<feature type="transmembrane region" description="Helical" evidence="1">
    <location>
        <begin position="318"/>
        <end position="335"/>
    </location>
</feature>
<evidence type="ECO:0000313" key="2">
    <source>
        <dbReference type="EMBL" id="QQV75416.1"/>
    </source>
</evidence>
<feature type="transmembrane region" description="Helical" evidence="1">
    <location>
        <begin position="140"/>
        <end position="158"/>
    </location>
</feature>